<dbReference type="EC" id="2.5.1.115" evidence="9"/>
<protein>
    <submittedName>
        <fullName evidence="9">Homogentisate phytyltransferase</fullName>
        <ecNumber evidence="9">2.5.1.115</ecNumber>
    </submittedName>
</protein>
<gene>
    <name evidence="9" type="ORF">FRY97_03810</name>
</gene>
<evidence type="ECO:0000256" key="7">
    <source>
        <dbReference type="ARBA" id="ARBA00023136"/>
    </source>
</evidence>
<dbReference type="InterPro" id="IPR044878">
    <property type="entry name" value="UbiA_sf"/>
</dbReference>
<name>A0A5C6S2Z5_9BACT</name>
<comment type="similarity">
    <text evidence="2">Belongs to the UbiA prenyltransferase family.</text>
</comment>
<dbReference type="Gene3D" id="1.10.357.140">
    <property type="entry name" value="UbiA prenyltransferase"/>
    <property type="match status" value="1"/>
</dbReference>
<dbReference type="Proteomes" id="UP000321580">
    <property type="component" value="Unassembled WGS sequence"/>
</dbReference>
<dbReference type="InterPro" id="IPR000537">
    <property type="entry name" value="UbiA_prenyltransferase"/>
</dbReference>
<dbReference type="PANTHER" id="PTHR43009">
    <property type="entry name" value="HOMOGENTISATE SOLANESYLTRANSFERASE, CHLOROPLASTIC"/>
    <property type="match status" value="1"/>
</dbReference>
<dbReference type="NCBIfam" id="NF009525">
    <property type="entry name" value="PRK12887.1"/>
    <property type="match status" value="1"/>
</dbReference>
<feature type="transmembrane region" description="Helical" evidence="8">
    <location>
        <begin position="174"/>
        <end position="192"/>
    </location>
</feature>
<sequence>MNNALAQFIRFSRPHTIIGTTLSVTALFVLSCGYNEQPLHAYAGIWAFALLTCLCANIYIVGLNQLTDIEIDKINKPYLPLASGAFSMKTGRHLVATSLLLAVALPLFGGRYLAWTVWLSLALGTAYSLPPFRLKRFPFWAAFCIIAVRGLIVNLLLFLHFNNLMGGTPVLPPLVKWLTAAIFVFGLIIAWFKDMPDTSGDEAHAIRTLSIALGVRTVFLTGTAILAALFGLLAALPMLGLIAAKGVLFSLGHLLFTAFLLYAAYRANLEDGKSIARFYQQIWLLFFGEYLLFALAAVPA</sequence>
<keyword evidence="6 8" id="KW-1133">Transmembrane helix</keyword>
<feature type="transmembrane region" description="Helical" evidence="8">
    <location>
        <begin position="277"/>
        <end position="298"/>
    </location>
</feature>
<keyword evidence="4 9" id="KW-0808">Transferase</keyword>
<feature type="transmembrane region" description="Helical" evidence="8">
    <location>
        <begin position="139"/>
        <end position="162"/>
    </location>
</feature>
<feature type="transmembrane region" description="Helical" evidence="8">
    <location>
        <begin position="242"/>
        <end position="265"/>
    </location>
</feature>
<evidence type="ECO:0000313" key="9">
    <source>
        <dbReference type="EMBL" id="TXB67982.1"/>
    </source>
</evidence>
<accession>A0A5C6S2Z5</accession>
<feature type="transmembrane region" description="Helical" evidence="8">
    <location>
        <begin position="93"/>
        <end position="109"/>
    </location>
</feature>
<evidence type="ECO:0000256" key="3">
    <source>
        <dbReference type="ARBA" id="ARBA00022475"/>
    </source>
</evidence>
<dbReference type="AlphaFoldDB" id="A0A5C6S2Z5"/>
<feature type="transmembrane region" description="Helical" evidence="8">
    <location>
        <begin position="213"/>
        <end position="236"/>
    </location>
</feature>
<dbReference type="GO" id="GO:0016020">
    <property type="term" value="C:membrane"/>
    <property type="evidence" value="ECO:0007669"/>
    <property type="project" value="UniProtKB-SubCell"/>
</dbReference>
<comment type="subcellular location">
    <subcellularLocation>
        <location evidence="1">Membrane</location>
        <topology evidence="1">Multi-pass membrane protein</topology>
    </subcellularLocation>
</comment>
<proteinExistence type="inferred from homology"/>
<keyword evidence="7 8" id="KW-0472">Membrane</keyword>
<dbReference type="RefSeq" id="WP_147166103.1">
    <property type="nucleotide sequence ID" value="NZ_VOOR01000005.1"/>
</dbReference>
<evidence type="ECO:0000256" key="5">
    <source>
        <dbReference type="ARBA" id="ARBA00022692"/>
    </source>
</evidence>
<feature type="transmembrane region" description="Helical" evidence="8">
    <location>
        <begin position="43"/>
        <end position="63"/>
    </location>
</feature>
<dbReference type="PANTHER" id="PTHR43009:SF7">
    <property type="entry name" value="HOMOGENTISATE GERANYLGERANYLTRANSFERASE, CHLOROPLASTIC"/>
    <property type="match status" value="1"/>
</dbReference>
<reference evidence="9 10" key="1">
    <citation type="submission" date="2019-08" db="EMBL/GenBank/DDBJ databases">
        <title>Genome of Phaeodactylibacter luteus.</title>
        <authorList>
            <person name="Bowman J.P."/>
        </authorList>
    </citation>
    <scope>NUCLEOTIDE SEQUENCE [LARGE SCALE GENOMIC DNA]</scope>
    <source>
        <strain evidence="9 10">KCTC 42180</strain>
    </source>
</reference>
<evidence type="ECO:0000256" key="6">
    <source>
        <dbReference type="ARBA" id="ARBA00022989"/>
    </source>
</evidence>
<keyword evidence="5 8" id="KW-0812">Transmembrane</keyword>
<dbReference type="GO" id="GO:0010176">
    <property type="term" value="F:homogentisate phytyltransferase activity"/>
    <property type="evidence" value="ECO:0007669"/>
    <property type="project" value="UniProtKB-EC"/>
</dbReference>
<organism evidence="9 10">
    <name type="scientific">Phaeodactylibacter luteus</name>
    <dbReference type="NCBI Taxonomy" id="1564516"/>
    <lineage>
        <taxon>Bacteria</taxon>
        <taxon>Pseudomonadati</taxon>
        <taxon>Bacteroidota</taxon>
        <taxon>Saprospiria</taxon>
        <taxon>Saprospirales</taxon>
        <taxon>Haliscomenobacteraceae</taxon>
        <taxon>Phaeodactylibacter</taxon>
    </lineage>
</organism>
<evidence type="ECO:0000256" key="2">
    <source>
        <dbReference type="ARBA" id="ARBA00005985"/>
    </source>
</evidence>
<comment type="caution">
    <text evidence="9">The sequence shown here is derived from an EMBL/GenBank/DDBJ whole genome shotgun (WGS) entry which is preliminary data.</text>
</comment>
<dbReference type="OrthoDB" id="9811562at2"/>
<evidence type="ECO:0000256" key="8">
    <source>
        <dbReference type="SAM" id="Phobius"/>
    </source>
</evidence>
<dbReference type="Pfam" id="PF01040">
    <property type="entry name" value="UbiA"/>
    <property type="match status" value="1"/>
</dbReference>
<evidence type="ECO:0000313" key="10">
    <source>
        <dbReference type="Proteomes" id="UP000321580"/>
    </source>
</evidence>
<keyword evidence="10" id="KW-1185">Reference proteome</keyword>
<evidence type="ECO:0000256" key="1">
    <source>
        <dbReference type="ARBA" id="ARBA00004141"/>
    </source>
</evidence>
<dbReference type="EMBL" id="VOOR01000005">
    <property type="protein sequence ID" value="TXB67982.1"/>
    <property type="molecule type" value="Genomic_DNA"/>
</dbReference>
<evidence type="ECO:0000256" key="4">
    <source>
        <dbReference type="ARBA" id="ARBA00022679"/>
    </source>
</evidence>
<keyword evidence="3" id="KW-1003">Cell membrane</keyword>